<dbReference type="GO" id="GO:0008988">
    <property type="term" value="F:rRNA (adenine-N6-)-methyltransferase activity"/>
    <property type="evidence" value="ECO:0007669"/>
    <property type="project" value="InterPro"/>
</dbReference>
<evidence type="ECO:0000256" key="3">
    <source>
        <dbReference type="ARBA" id="ARBA00022603"/>
    </source>
</evidence>
<evidence type="ECO:0000256" key="2">
    <source>
        <dbReference type="ARBA" id="ARBA00022490"/>
    </source>
</evidence>
<evidence type="ECO:0000256" key="5">
    <source>
        <dbReference type="PROSITE-ProRule" id="PRU00965"/>
    </source>
</evidence>
<dbReference type="SUPFAM" id="SSF161245">
    <property type="entry name" value="Zinc hairpin stack"/>
    <property type="match status" value="1"/>
</dbReference>
<dbReference type="PROSITE" id="PS51270">
    <property type="entry name" value="ZF_CTCHY"/>
    <property type="match status" value="1"/>
</dbReference>
<proteinExistence type="predicted"/>
<dbReference type="Pfam" id="PF10237">
    <property type="entry name" value="N6-adenineMlase"/>
    <property type="match status" value="1"/>
</dbReference>
<dbReference type="EMBL" id="VSWD01000007">
    <property type="protein sequence ID" value="KAK3098979.1"/>
    <property type="molecule type" value="Genomic_DNA"/>
</dbReference>
<dbReference type="Proteomes" id="UP001186944">
    <property type="component" value="Unassembled WGS sequence"/>
</dbReference>
<keyword evidence="5" id="KW-0862">Zinc</keyword>
<dbReference type="InterPro" id="IPR017921">
    <property type="entry name" value="Znf_CTCHY"/>
</dbReference>
<keyword evidence="8" id="KW-1185">Reference proteome</keyword>
<reference evidence="7" key="1">
    <citation type="submission" date="2019-08" db="EMBL/GenBank/DDBJ databases">
        <title>The improved chromosome-level genome for the pearl oyster Pinctada fucata martensii using PacBio sequencing and Hi-C.</title>
        <authorList>
            <person name="Zheng Z."/>
        </authorList>
    </citation>
    <scope>NUCLEOTIDE SEQUENCE</scope>
    <source>
        <strain evidence="7">ZZ-2019</strain>
        <tissue evidence="7">Adductor muscle</tissue>
    </source>
</reference>
<keyword evidence="5" id="KW-0863">Zinc-finger</keyword>
<protein>
    <recommendedName>
        <fullName evidence="6">CTCHY-type domain-containing protein</fullName>
    </recommendedName>
</protein>
<feature type="domain" description="CTCHY-type" evidence="6">
    <location>
        <begin position="251"/>
        <end position="322"/>
    </location>
</feature>
<dbReference type="AlphaFoldDB" id="A0AA88YCY5"/>
<comment type="subcellular location">
    <subcellularLocation>
        <location evidence="1">Cytoplasm</location>
    </subcellularLocation>
</comment>
<dbReference type="GO" id="GO:0005730">
    <property type="term" value="C:nucleolus"/>
    <property type="evidence" value="ECO:0007669"/>
    <property type="project" value="TreeGrafter"/>
</dbReference>
<evidence type="ECO:0000256" key="1">
    <source>
        <dbReference type="ARBA" id="ARBA00004496"/>
    </source>
</evidence>
<accession>A0AA88YCY5</accession>
<dbReference type="GO" id="GO:0008270">
    <property type="term" value="F:zinc ion binding"/>
    <property type="evidence" value="ECO:0007669"/>
    <property type="project" value="UniProtKB-KW"/>
</dbReference>
<evidence type="ECO:0000313" key="7">
    <source>
        <dbReference type="EMBL" id="KAK3098979.1"/>
    </source>
</evidence>
<dbReference type="InterPro" id="IPR037275">
    <property type="entry name" value="Znf_CTCHY_sf"/>
</dbReference>
<organism evidence="7 8">
    <name type="scientific">Pinctada imbricata</name>
    <name type="common">Atlantic pearl-oyster</name>
    <name type="synonym">Pinctada martensii</name>
    <dbReference type="NCBI Taxonomy" id="66713"/>
    <lineage>
        <taxon>Eukaryota</taxon>
        <taxon>Metazoa</taxon>
        <taxon>Spiralia</taxon>
        <taxon>Lophotrochozoa</taxon>
        <taxon>Mollusca</taxon>
        <taxon>Bivalvia</taxon>
        <taxon>Autobranchia</taxon>
        <taxon>Pteriomorphia</taxon>
        <taxon>Pterioida</taxon>
        <taxon>Pterioidea</taxon>
        <taxon>Pteriidae</taxon>
        <taxon>Pinctada</taxon>
    </lineage>
</organism>
<keyword evidence="2" id="KW-0963">Cytoplasm</keyword>
<keyword evidence="4" id="KW-0808">Transferase</keyword>
<dbReference type="PANTHER" id="PTHR13493:SF3">
    <property type="entry name" value="RRNA N6-ADENOSINE-METHYLTRANSFERASE ZCCHC4"/>
    <property type="match status" value="1"/>
</dbReference>
<dbReference type="PANTHER" id="PTHR13493">
    <property type="entry name" value="ZINC FINGER CCHC DOMAIN-CONTAINING"/>
    <property type="match status" value="1"/>
</dbReference>
<dbReference type="InterPro" id="IPR039846">
    <property type="entry name" value="ZCCHC4"/>
</dbReference>
<gene>
    <name evidence="7" type="ORF">FSP39_024933</name>
</gene>
<evidence type="ECO:0000313" key="8">
    <source>
        <dbReference type="Proteomes" id="UP001186944"/>
    </source>
</evidence>
<dbReference type="PROSITE" id="PS50216">
    <property type="entry name" value="DHHC"/>
    <property type="match status" value="1"/>
</dbReference>
<comment type="caution">
    <text evidence="7">The sequence shown here is derived from an EMBL/GenBank/DDBJ whole genome shotgun (WGS) entry which is preliminary data.</text>
</comment>
<keyword evidence="5" id="KW-0479">Metal-binding</keyword>
<keyword evidence="3" id="KW-0489">Methyltransferase</keyword>
<sequence length="377" mass="44258">MYNVRVVLLVEFVDSTQTGSRRNGQLHLDTPTNQISKCRWPFLRLADRMQRKQYLFSERTVDFILSALKDLQITHVLCVGAPRIHETIQNLHTEGSYMDSMLLDLDTRYMQFYSEEKFYKYNMFNNHFFGRNEEALDKFLTLSQGKNVIMVTDPPFGGMVQALAESVKKFKIRYSELNADFCNNNELPVLWFFPYFMEPKMKEYLPDFSMLDYKVDYNNHLLYKEGKKERGSPVRIFTNVEPSKVIHPNAEGYWYCDVCKRYSAKENLHCDICGVCPSKDGRTYRHCYDCERCVKPNKVHCKTCGRCDFPDHKCGVTPTGCHICGNLEHKRRDCPQKDRKQDRLAMKRIDGADRWMCRRWGKVITGKAPGLLMIEEI</sequence>
<name>A0AA88YCY5_PINIB</name>
<dbReference type="InterPro" id="IPR041370">
    <property type="entry name" value="Mlase_EEF1AKMT1/ZCCHC4"/>
</dbReference>
<evidence type="ECO:0000256" key="4">
    <source>
        <dbReference type="ARBA" id="ARBA00022679"/>
    </source>
</evidence>
<evidence type="ECO:0000259" key="6">
    <source>
        <dbReference type="PROSITE" id="PS51270"/>
    </source>
</evidence>
<dbReference type="GO" id="GO:0005737">
    <property type="term" value="C:cytoplasm"/>
    <property type="evidence" value="ECO:0007669"/>
    <property type="project" value="UniProtKB-SubCell"/>
</dbReference>